<dbReference type="PANTHER" id="PTHR33570">
    <property type="entry name" value="4-CARBOXYMUCONOLACTONE DECARBOXYLASE FAMILY PROTEIN"/>
    <property type="match status" value="1"/>
</dbReference>
<name>A0A428Z447_KIBAR</name>
<dbReference type="GO" id="GO:0051920">
    <property type="term" value="F:peroxiredoxin activity"/>
    <property type="evidence" value="ECO:0007669"/>
    <property type="project" value="InterPro"/>
</dbReference>
<dbReference type="Gene3D" id="1.20.1290.10">
    <property type="entry name" value="AhpD-like"/>
    <property type="match status" value="1"/>
</dbReference>
<comment type="caution">
    <text evidence="2">The sequence shown here is derived from an EMBL/GenBank/DDBJ whole genome shotgun (WGS) entry which is preliminary data.</text>
</comment>
<dbReference type="InterPro" id="IPR003779">
    <property type="entry name" value="CMD-like"/>
</dbReference>
<evidence type="ECO:0000313" key="2">
    <source>
        <dbReference type="EMBL" id="RSM80982.1"/>
    </source>
</evidence>
<proteinExistence type="predicted"/>
<feature type="domain" description="Carboxymuconolactone decarboxylase-like" evidence="1">
    <location>
        <begin position="27"/>
        <end position="108"/>
    </location>
</feature>
<dbReference type="RefSeq" id="WP_037275250.1">
    <property type="nucleotide sequence ID" value="NZ_QHKI01000027.1"/>
</dbReference>
<dbReference type="InterPro" id="IPR052512">
    <property type="entry name" value="4CMD/NDH-1_regulator"/>
</dbReference>
<dbReference type="SUPFAM" id="SSF69118">
    <property type="entry name" value="AhpD-like"/>
    <property type="match status" value="1"/>
</dbReference>
<dbReference type="EMBL" id="QHKI01000027">
    <property type="protein sequence ID" value="RSM80982.1"/>
    <property type="molecule type" value="Genomic_DNA"/>
</dbReference>
<dbReference type="OrthoDB" id="9802489at2"/>
<reference evidence="2 3" key="1">
    <citation type="submission" date="2018-05" db="EMBL/GenBank/DDBJ databases">
        <title>Evolution of GPA BGCs.</title>
        <authorList>
            <person name="Waglechner N."/>
            <person name="Wright G.D."/>
        </authorList>
    </citation>
    <scope>NUCLEOTIDE SEQUENCE [LARGE SCALE GENOMIC DNA]</scope>
    <source>
        <strain evidence="2 3">A82846</strain>
    </source>
</reference>
<dbReference type="PANTHER" id="PTHR33570:SF2">
    <property type="entry name" value="CARBOXYMUCONOLACTONE DECARBOXYLASE-LIKE DOMAIN-CONTAINING PROTEIN"/>
    <property type="match status" value="1"/>
</dbReference>
<dbReference type="Proteomes" id="UP000287547">
    <property type="component" value="Unassembled WGS sequence"/>
</dbReference>
<protein>
    <submittedName>
        <fullName evidence="2">4-carboxymuconolactone decarboxylase</fullName>
    </submittedName>
</protein>
<dbReference type="AlphaFoldDB" id="A0A428Z447"/>
<sequence length="118" mass="13072">MRVRREVLGDGRVDGSIARLSHFNRPFFDYLTRSVWGQVWSRETLDRRVRSCVTLGILTALGREDEIALHTEVAVRNGLTPEEIAEVLLHSAVYAGVPNARGAMLVAERVLDGLAASD</sequence>
<evidence type="ECO:0000259" key="1">
    <source>
        <dbReference type="Pfam" id="PF02627"/>
    </source>
</evidence>
<dbReference type="Pfam" id="PF02627">
    <property type="entry name" value="CMD"/>
    <property type="match status" value="1"/>
</dbReference>
<organism evidence="2 3">
    <name type="scientific">Kibdelosporangium aridum</name>
    <dbReference type="NCBI Taxonomy" id="2030"/>
    <lineage>
        <taxon>Bacteria</taxon>
        <taxon>Bacillati</taxon>
        <taxon>Actinomycetota</taxon>
        <taxon>Actinomycetes</taxon>
        <taxon>Pseudonocardiales</taxon>
        <taxon>Pseudonocardiaceae</taxon>
        <taxon>Kibdelosporangium</taxon>
    </lineage>
</organism>
<gene>
    <name evidence="2" type="ORF">DMH04_29060</name>
</gene>
<evidence type="ECO:0000313" key="3">
    <source>
        <dbReference type="Proteomes" id="UP000287547"/>
    </source>
</evidence>
<accession>A0A428Z447</accession>
<dbReference type="InterPro" id="IPR029032">
    <property type="entry name" value="AhpD-like"/>
</dbReference>